<organism evidence="3 4">
    <name type="scientific">Shewanella bicestrii</name>
    <dbReference type="NCBI Taxonomy" id="2018305"/>
    <lineage>
        <taxon>Bacteria</taxon>
        <taxon>Pseudomonadati</taxon>
        <taxon>Pseudomonadota</taxon>
        <taxon>Gammaproteobacteria</taxon>
        <taxon>Alteromonadales</taxon>
        <taxon>Shewanellaceae</taxon>
        <taxon>Shewanella</taxon>
    </lineage>
</organism>
<sequence length="746" mass="82987">MFDHLAVISGDWVTDLLISVTLILFIFFSVREYVATSQAKALLSQLAELKSNSDSGRVSISNLDKSVLVWVTDHLIYKYSDNEIEIESKDGMWLSKSPVSQLLPSFDTNRHKLVPALLTSIGITGTFLGITLGLSQFSMAGDSKALLASAAELLEGMKTAFYTSLAGLSTSALFMSVMKYSSSVLVSAQQNFLQRMATQYFEASPVYYLKSMSNDSQQELMDVQIRSAQAMESIGLEMKEATASLSDFSDSFNSDKLAAQISDSFSVSIEKSMTPVLESIQTELETLREIKEQSQKELVQLLIADMRDQLINPLTLELDKTSSAVMTSNEIAVQLNSNLERVVTSTSETVATINEFQKETMLKLQSFAVSLKDILSSFKEDTQGAMSTIAAEVNSMLQTASSGMDAQRQAFELSAQRASTAFEGMKDSLEDALDVRQQSEQKMFTEVTNRIDKLLEQIYHAFEDQTKVIKQTGESASSLLRQAQTDFEISVQQRRDEESALFSQMQSRISDLVDSSQAVFKEQANSIKQIGIDASDVMASAKTELQQGLGDIDTKVKSMSDTVQRELEAFRLQYQQNLTAYFEEQNNLLDNSLSKQRNGLNEVVDNFRNVFESEYKARHTLLQELTAQYQKLEASAATLERVAKAIGLNDAAKMAELQDAATTMGREIAMLKKEYAAASKTFIDITENLPKAMDEYFSRANESFETFFNDFDTSASKIHNKLSQAAGYLVNAQVQRREFEANEVNA</sequence>
<feature type="coiled-coil region" evidence="1">
    <location>
        <begin position="622"/>
        <end position="674"/>
    </location>
</feature>
<gene>
    <name evidence="3" type="ORF">CF168_11640</name>
</gene>
<reference evidence="3 4" key="1">
    <citation type="submission" date="2017-07" db="EMBL/GenBank/DDBJ databases">
        <title>Phenotypical and genomic characterization of a clinical isolate of Shewanella bicestrii sp. nov. producing an extended-spectrum beta-lactamase and a new oxacillinase variant.</title>
        <authorList>
            <person name="Jousset A.B."/>
            <person name="Bonnin R.A."/>
            <person name="Girlich D."/>
            <person name="Dabos L."/>
            <person name="Potron A."/>
            <person name="Dortet L."/>
            <person name="Glaser P."/>
            <person name="Naas T."/>
        </authorList>
    </citation>
    <scope>NUCLEOTIDE SEQUENCE [LARGE SCALE GENOMIC DNA]</scope>
    <source>
        <strain evidence="3 4">JAB-1</strain>
    </source>
</reference>
<evidence type="ECO:0000313" key="4">
    <source>
        <dbReference type="Proteomes" id="UP000198367"/>
    </source>
</evidence>
<evidence type="ECO:0000256" key="1">
    <source>
        <dbReference type="SAM" id="Coils"/>
    </source>
</evidence>
<feature type="transmembrane region" description="Helical" evidence="2">
    <location>
        <begin position="113"/>
        <end position="139"/>
    </location>
</feature>
<keyword evidence="1" id="KW-0175">Coiled coil</keyword>
<dbReference type="Proteomes" id="UP000198367">
    <property type="component" value="Chromosome"/>
</dbReference>
<keyword evidence="2" id="KW-0812">Transmembrane</keyword>
<keyword evidence="2" id="KW-1133">Transmembrane helix</keyword>
<proteinExistence type="predicted"/>
<dbReference type="AlphaFoldDB" id="A0A220UMR0"/>
<dbReference type="EMBL" id="CP022358">
    <property type="protein sequence ID" value="ASK69468.1"/>
    <property type="molecule type" value="Genomic_DNA"/>
</dbReference>
<name>A0A220UMR0_9GAMM</name>
<protein>
    <submittedName>
        <fullName evidence="3">Uncharacterized protein</fullName>
    </submittedName>
</protein>
<keyword evidence="2" id="KW-0472">Membrane</keyword>
<feature type="coiled-coil region" evidence="1">
    <location>
        <begin position="277"/>
        <end position="304"/>
    </location>
</feature>
<evidence type="ECO:0000256" key="2">
    <source>
        <dbReference type="SAM" id="Phobius"/>
    </source>
</evidence>
<dbReference type="RefSeq" id="WP_089067946.1">
    <property type="nucleotide sequence ID" value="NZ_CP022358.1"/>
</dbReference>
<keyword evidence="4" id="KW-1185">Reference proteome</keyword>
<feature type="transmembrane region" description="Helical" evidence="2">
    <location>
        <begin position="12"/>
        <end position="30"/>
    </location>
</feature>
<evidence type="ECO:0000313" key="3">
    <source>
        <dbReference type="EMBL" id="ASK69468.1"/>
    </source>
</evidence>
<dbReference type="KEGG" id="sbj:CF168_11640"/>
<accession>A0A220UMR0</accession>